<reference evidence="1 2" key="1">
    <citation type="submission" date="2016-09" db="EMBL/GenBank/DDBJ databases">
        <authorList>
            <person name="Capua I."/>
            <person name="De Benedictis P."/>
            <person name="Joannis T."/>
            <person name="Lombin L.H."/>
            <person name="Cattoli G."/>
        </authorList>
    </citation>
    <scope>NUCLEOTIDE SEQUENCE [LARGE SCALE GENOMIC DNA]</scope>
    <source>
        <strain evidence="1 2">IMI 309357</strain>
    </source>
</reference>
<keyword evidence="1" id="KW-0808">Transferase</keyword>
<accession>A0A1G4BJE2</accession>
<dbReference type="RefSeq" id="XP_022478704.1">
    <property type="nucleotide sequence ID" value="XM_022614702.1"/>
</dbReference>
<dbReference type="GO" id="GO:0016740">
    <property type="term" value="F:transferase activity"/>
    <property type="evidence" value="ECO:0007669"/>
    <property type="project" value="UniProtKB-KW"/>
</dbReference>
<evidence type="ECO:0000313" key="2">
    <source>
        <dbReference type="Proteomes" id="UP000176998"/>
    </source>
</evidence>
<dbReference type="OrthoDB" id="5835829at2759"/>
<dbReference type="EMBL" id="MJBS01000018">
    <property type="protein sequence ID" value="OHF01562.1"/>
    <property type="molecule type" value="Genomic_DNA"/>
</dbReference>
<dbReference type="Proteomes" id="UP000176998">
    <property type="component" value="Unassembled WGS sequence"/>
</dbReference>
<name>A0A1G4BJE2_9PEZI</name>
<gene>
    <name evidence="1" type="ORF">CORC01_03052</name>
</gene>
<protein>
    <submittedName>
        <fullName evidence="1">UDP-glucoronosyl and UDP-glucosyl transferase</fullName>
    </submittedName>
</protein>
<sequence length="204" mass="22645">MRRLRIGHADELVQILLYDNDPVFTIAVADKDLAVELLRDAQNCHVPQTEGADVEKALFDCSEHRFEEYVYVVQSTMKVFTEVNADLVLANNLFTPAITRVALWSPDGLKIILPSSTAVDFPLSVVPDHLVSCGPLVLPTKPLEEADAGLAVRMAKLPTVHTNLGTHTTYEESNARELASALKTLFIAARKIGQELWVLWKLNQ</sequence>
<dbReference type="Gene3D" id="3.75.10.10">
    <property type="entry name" value="L-arginine/glycine Amidinotransferase, Chain A"/>
    <property type="match status" value="1"/>
</dbReference>
<comment type="caution">
    <text evidence="1">The sequence shown here is derived from an EMBL/GenBank/DDBJ whole genome shotgun (WGS) entry which is preliminary data.</text>
</comment>
<evidence type="ECO:0000313" key="1">
    <source>
        <dbReference type="EMBL" id="OHF01562.1"/>
    </source>
</evidence>
<dbReference type="STRING" id="1209926.A0A1G4BJE2"/>
<proteinExistence type="predicted"/>
<dbReference type="AlphaFoldDB" id="A0A1G4BJE2"/>
<dbReference type="GeneID" id="34556212"/>
<keyword evidence="2" id="KW-1185">Reference proteome</keyword>
<organism evidence="1 2">
    <name type="scientific">Colletotrichum orchidophilum</name>
    <dbReference type="NCBI Taxonomy" id="1209926"/>
    <lineage>
        <taxon>Eukaryota</taxon>
        <taxon>Fungi</taxon>
        <taxon>Dikarya</taxon>
        <taxon>Ascomycota</taxon>
        <taxon>Pezizomycotina</taxon>
        <taxon>Sordariomycetes</taxon>
        <taxon>Hypocreomycetidae</taxon>
        <taxon>Glomerellales</taxon>
        <taxon>Glomerellaceae</taxon>
        <taxon>Colletotrichum</taxon>
    </lineage>
</organism>